<protein>
    <submittedName>
        <fullName evidence="1">Uncharacterized protein</fullName>
    </submittedName>
</protein>
<dbReference type="RefSeq" id="WP_187464766.1">
    <property type="nucleotide sequence ID" value="NZ_JACSIT010000033.1"/>
</dbReference>
<sequence length="102" mass="11720">MATEMSILYYTVQRSLLGNISKDVMHISLDLQGDVVVIRAVVLNESAFNEDLKKHVSNCVKSELYYLDIDFQVNCITLNQFNDFEFDKLSVHMFGRAIINLI</sequence>
<comment type="caution">
    <text evidence="1">The sequence shown here is derived from an EMBL/GenBank/DDBJ whole genome shotgun (WGS) entry which is preliminary data.</text>
</comment>
<dbReference type="AlphaFoldDB" id="A0A923PEJ7"/>
<keyword evidence="2" id="KW-1185">Reference proteome</keyword>
<dbReference type="Proteomes" id="UP000650081">
    <property type="component" value="Unassembled WGS sequence"/>
</dbReference>
<accession>A0A923PEJ7</accession>
<gene>
    <name evidence="1" type="ORF">H9S92_00470</name>
</gene>
<dbReference type="EMBL" id="JACSIT010000033">
    <property type="protein sequence ID" value="MBC6992625.1"/>
    <property type="molecule type" value="Genomic_DNA"/>
</dbReference>
<organism evidence="1 2">
    <name type="scientific">Neolewinella lacunae</name>
    <dbReference type="NCBI Taxonomy" id="1517758"/>
    <lineage>
        <taxon>Bacteria</taxon>
        <taxon>Pseudomonadati</taxon>
        <taxon>Bacteroidota</taxon>
        <taxon>Saprospiria</taxon>
        <taxon>Saprospirales</taxon>
        <taxon>Lewinellaceae</taxon>
        <taxon>Neolewinella</taxon>
    </lineage>
</organism>
<evidence type="ECO:0000313" key="1">
    <source>
        <dbReference type="EMBL" id="MBC6992625.1"/>
    </source>
</evidence>
<proteinExistence type="predicted"/>
<evidence type="ECO:0000313" key="2">
    <source>
        <dbReference type="Proteomes" id="UP000650081"/>
    </source>
</evidence>
<reference evidence="1" key="1">
    <citation type="submission" date="2020-08" db="EMBL/GenBank/DDBJ databases">
        <title>Lewinella bacteria from marine environments.</title>
        <authorList>
            <person name="Zhong Y."/>
        </authorList>
    </citation>
    <scope>NUCLEOTIDE SEQUENCE</scope>
    <source>
        <strain evidence="1">KCTC 42187</strain>
    </source>
</reference>
<name>A0A923PEJ7_9BACT</name>